<dbReference type="PIRSF" id="PIRSF017529">
    <property type="entry name" value="Aquaporin_11/12"/>
    <property type="match status" value="1"/>
</dbReference>
<accession>A0A158RAR5</accession>
<dbReference type="SUPFAM" id="SSF81338">
    <property type="entry name" value="Aquaporin-like"/>
    <property type="match status" value="1"/>
</dbReference>
<evidence type="ECO:0000313" key="8">
    <source>
        <dbReference type="WBParaSite" id="TCLT_0000055601-mRNA-1"/>
    </source>
</evidence>
<reference evidence="8" key="1">
    <citation type="submission" date="2016-04" db="UniProtKB">
        <authorList>
            <consortium name="WormBaseParasite"/>
        </authorList>
    </citation>
    <scope>IDENTIFICATION</scope>
</reference>
<dbReference type="EMBL" id="UYYF01000043">
    <property type="protein sequence ID" value="VDM95569.1"/>
    <property type="molecule type" value="Genomic_DNA"/>
</dbReference>
<gene>
    <name evidence="6" type="ORF">TCLT_LOCUS557</name>
</gene>
<dbReference type="OMA" id="WFILTYW"/>
<dbReference type="InterPro" id="IPR023271">
    <property type="entry name" value="Aquaporin-like"/>
</dbReference>
<dbReference type="InterPro" id="IPR051883">
    <property type="entry name" value="AQP11/12_channel"/>
</dbReference>
<feature type="transmembrane region" description="Helical" evidence="5">
    <location>
        <begin position="12"/>
        <end position="29"/>
    </location>
</feature>
<feature type="transmembrane region" description="Helical" evidence="5">
    <location>
        <begin position="41"/>
        <end position="63"/>
    </location>
</feature>
<dbReference type="PANTHER" id="PTHR21191">
    <property type="entry name" value="AQUAPORIN"/>
    <property type="match status" value="1"/>
</dbReference>
<evidence type="ECO:0000256" key="2">
    <source>
        <dbReference type="ARBA" id="ARBA00022692"/>
    </source>
</evidence>
<organism evidence="8">
    <name type="scientific">Thelazia callipaeda</name>
    <name type="common">Oriental eyeworm</name>
    <name type="synonym">Parasitic nematode</name>
    <dbReference type="NCBI Taxonomy" id="103827"/>
    <lineage>
        <taxon>Eukaryota</taxon>
        <taxon>Metazoa</taxon>
        <taxon>Ecdysozoa</taxon>
        <taxon>Nematoda</taxon>
        <taxon>Chromadorea</taxon>
        <taxon>Rhabditida</taxon>
        <taxon>Spirurina</taxon>
        <taxon>Spiruromorpha</taxon>
        <taxon>Thelazioidea</taxon>
        <taxon>Thelaziidae</taxon>
        <taxon>Thelazia</taxon>
    </lineage>
</organism>
<keyword evidence="4 5" id="KW-0472">Membrane</keyword>
<feature type="transmembrane region" description="Helical" evidence="5">
    <location>
        <begin position="69"/>
        <end position="89"/>
    </location>
</feature>
<dbReference type="WBParaSite" id="TCLT_0000055601-mRNA-1">
    <property type="protein sequence ID" value="TCLT_0000055601-mRNA-1"/>
    <property type="gene ID" value="TCLT_0000055601"/>
</dbReference>
<dbReference type="GO" id="GO:0005737">
    <property type="term" value="C:cytoplasm"/>
    <property type="evidence" value="ECO:0007669"/>
    <property type="project" value="TreeGrafter"/>
</dbReference>
<evidence type="ECO:0000256" key="1">
    <source>
        <dbReference type="ARBA" id="ARBA00004141"/>
    </source>
</evidence>
<feature type="transmembrane region" description="Helical" evidence="5">
    <location>
        <begin position="190"/>
        <end position="209"/>
    </location>
</feature>
<evidence type="ECO:0000256" key="4">
    <source>
        <dbReference type="ARBA" id="ARBA00023136"/>
    </source>
</evidence>
<sequence>MLDSANDFNPFIVAICFYMLVFLIAEFTRKLVDGFVTAGSLLYYFLLEAIATAQMCSCVYENAVIIRHYGQLGFFFAVYSLLFVASTMNRGAFVSPLPPIELFYKNTISLGRFLVTIAGQIVGGFSAYRVARNLWYWSLNLSTDHAVFYKNTSCEIAYKVPFVFVLSFEVIGCFLMRFILCRIPAHSKKLITPAVISAFLTFALLVLGVPGLNPTVASSRLQGCDGLDTSWFILTYWICPAIGWMLSVLNDERIIGSVERKEK</sequence>
<keyword evidence="3 5" id="KW-1133">Transmembrane helix</keyword>
<protein>
    <recommendedName>
        <fullName evidence="5">Aquaporin</fullName>
    </recommendedName>
</protein>
<dbReference type="InterPro" id="IPR016697">
    <property type="entry name" value="Aquaporin_11/12"/>
</dbReference>
<dbReference type="GO" id="GO:0016020">
    <property type="term" value="C:membrane"/>
    <property type="evidence" value="ECO:0007669"/>
    <property type="project" value="UniProtKB-SubCell"/>
</dbReference>
<comment type="similarity">
    <text evidence="5">Belongs to the MIP/aquaporin (TC 1.A.8) family.</text>
</comment>
<evidence type="ECO:0000313" key="7">
    <source>
        <dbReference type="Proteomes" id="UP000276776"/>
    </source>
</evidence>
<feature type="transmembrane region" description="Helical" evidence="5">
    <location>
        <begin position="110"/>
        <end position="131"/>
    </location>
</feature>
<evidence type="ECO:0000256" key="5">
    <source>
        <dbReference type="PIRNR" id="PIRNR017529"/>
    </source>
</evidence>
<evidence type="ECO:0000313" key="6">
    <source>
        <dbReference type="EMBL" id="VDM95569.1"/>
    </source>
</evidence>
<reference evidence="6 7" key="2">
    <citation type="submission" date="2018-11" db="EMBL/GenBank/DDBJ databases">
        <authorList>
            <consortium name="Pathogen Informatics"/>
        </authorList>
    </citation>
    <scope>NUCLEOTIDE SEQUENCE [LARGE SCALE GENOMIC DNA]</scope>
</reference>
<dbReference type="Proteomes" id="UP000276776">
    <property type="component" value="Unassembled WGS sequence"/>
</dbReference>
<dbReference type="AlphaFoldDB" id="A0A158RAR5"/>
<dbReference type="OrthoDB" id="1580043at2759"/>
<comment type="subcellular location">
    <subcellularLocation>
        <location evidence="1">Membrane</location>
        <topology evidence="1">Multi-pass membrane protein</topology>
    </subcellularLocation>
</comment>
<dbReference type="STRING" id="103827.A0A158RAR5"/>
<keyword evidence="2 5" id="KW-0812">Transmembrane</keyword>
<name>A0A158RAR5_THECL</name>
<dbReference type="Gene3D" id="1.20.1080.10">
    <property type="entry name" value="Glycerol uptake facilitator protein"/>
    <property type="match status" value="1"/>
</dbReference>
<feature type="transmembrane region" description="Helical" evidence="5">
    <location>
        <begin position="229"/>
        <end position="249"/>
    </location>
</feature>
<dbReference type="GO" id="GO:0015267">
    <property type="term" value="F:channel activity"/>
    <property type="evidence" value="ECO:0007669"/>
    <property type="project" value="TreeGrafter"/>
</dbReference>
<dbReference type="PANTHER" id="PTHR21191:SF16">
    <property type="entry name" value="AQUAPORIN"/>
    <property type="match status" value="1"/>
</dbReference>
<feature type="transmembrane region" description="Helical" evidence="5">
    <location>
        <begin position="156"/>
        <end position="178"/>
    </location>
</feature>
<proteinExistence type="inferred from homology"/>
<keyword evidence="7" id="KW-1185">Reference proteome</keyword>
<evidence type="ECO:0000256" key="3">
    <source>
        <dbReference type="ARBA" id="ARBA00022989"/>
    </source>
</evidence>